<keyword evidence="3" id="KW-1185">Reference proteome</keyword>
<dbReference type="PANTHER" id="PTHR43162:SF1">
    <property type="entry name" value="PRESTALK A DIFFERENTIATION PROTEIN A"/>
    <property type="match status" value="1"/>
</dbReference>
<evidence type="ECO:0000313" key="2">
    <source>
        <dbReference type="EMBL" id="MEQ3540419.1"/>
    </source>
</evidence>
<dbReference type="Proteomes" id="UP001464923">
    <property type="component" value="Unassembled WGS sequence"/>
</dbReference>
<dbReference type="PANTHER" id="PTHR43162">
    <property type="match status" value="1"/>
</dbReference>
<dbReference type="InterPro" id="IPR051604">
    <property type="entry name" value="Ergot_Alk_Oxidoreductase"/>
</dbReference>
<dbReference type="RefSeq" id="WP_345646168.1">
    <property type="nucleotide sequence ID" value="NZ_BAABLY010000040.1"/>
</dbReference>
<gene>
    <name evidence="2" type="ORF">WHI96_16485</name>
</gene>
<proteinExistence type="predicted"/>
<dbReference type="EMBL" id="JBEDNP010000009">
    <property type="protein sequence ID" value="MEQ3540419.1"/>
    <property type="molecule type" value="Genomic_DNA"/>
</dbReference>
<protein>
    <submittedName>
        <fullName evidence="2">NAD(P)H-binding protein</fullName>
    </submittedName>
</protein>
<comment type="caution">
    <text evidence="2">The sequence shown here is derived from an EMBL/GenBank/DDBJ whole genome shotgun (WGS) entry which is preliminary data.</text>
</comment>
<feature type="domain" description="NAD(P)-binding" evidence="1">
    <location>
        <begin position="7"/>
        <end position="92"/>
    </location>
</feature>
<dbReference type="InterPro" id="IPR016040">
    <property type="entry name" value="NAD(P)-bd_dom"/>
</dbReference>
<reference evidence="2 3" key="1">
    <citation type="submission" date="2024-03" db="EMBL/GenBank/DDBJ databases">
        <title>Draft genome sequence of Pseudonocardia tropica JCM 19149.</title>
        <authorList>
            <person name="Butdee W."/>
            <person name="Duangmal K."/>
        </authorList>
    </citation>
    <scope>NUCLEOTIDE SEQUENCE [LARGE SCALE GENOMIC DNA]</scope>
    <source>
        <strain evidence="2 3">JCM 19149</strain>
    </source>
</reference>
<accession>A0ABV1JXX0</accession>
<organism evidence="2 3">
    <name type="scientific">Pseudonocardia tropica</name>
    <dbReference type="NCBI Taxonomy" id="681289"/>
    <lineage>
        <taxon>Bacteria</taxon>
        <taxon>Bacillati</taxon>
        <taxon>Actinomycetota</taxon>
        <taxon>Actinomycetes</taxon>
        <taxon>Pseudonocardiales</taxon>
        <taxon>Pseudonocardiaceae</taxon>
        <taxon>Pseudonocardia</taxon>
    </lineage>
</organism>
<dbReference type="Pfam" id="PF13460">
    <property type="entry name" value="NAD_binding_10"/>
    <property type="match status" value="1"/>
</dbReference>
<evidence type="ECO:0000313" key="3">
    <source>
        <dbReference type="Proteomes" id="UP001464923"/>
    </source>
</evidence>
<sequence length="275" mass="28557">MTVLVTGATGNIGRMVVDHLLARTDEPVRALTVDPVRAALPGDVEVVRGSLHRPASLDGVFDGVRALYLAPHVPTVAEVLDRAAAAGVGHVVDLSGEPESWWGTVVTAVEAAPVPWTHLWPADFVENCRMWLPQIAAHGVVREPWPDLASTPTAMTDIAEVAAVALTAGEEYHGRALTLTGPEAVTRRRWVAAIAGATGVPIGFEQVTPDEAAAALAGSMGADRADVVVHTVLGEFLRAGAAAPNGVVEQVTGRPGTTVEAWAAEHAGSLRAALT</sequence>
<dbReference type="Gene3D" id="3.40.50.720">
    <property type="entry name" value="NAD(P)-binding Rossmann-like Domain"/>
    <property type="match status" value="1"/>
</dbReference>
<dbReference type="Gene3D" id="3.90.25.10">
    <property type="entry name" value="UDP-galactose 4-epimerase, domain 1"/>
    <property type="match status" value="1"/>
</dbReference>
<name>A0ABV1JXX0_9PSEU</name>
<dbReference type="InterPro" id="IPR036291">
    <property type="entry name" value="NAD(P)-bd_dom_sf"/>
</dbReference>
<dbReference type="SUPFAM" id="SSF51735">
    <property type="entry name" value="NAD(P)-binding Rossmann-fold domains"/>
    <property type="match status" value="1"/>
</dbReference>
<evidence type="ECO:0000259" key="1">
    <source>
        <dbReference type="Pfam" id="PF13460"/>
    </source>
</evidence>